<evidence type="ECO:0008006" key="3">
    <source>
        <dbReference type="Google" id="ProtNLM"/>
    </source>
</evidence>
<organism evidence="1 2">
    <name type="scientific">Occultella glacieicola</name>
    <dbReference type="NCBI Taxonomy" id="2518684"/>
    <lineage>
        <taxon>Bacteria</taxon>
        <taxon>Bacillati</taxon>
        <taxon>Actinomycetota</taxon>
        <taxon>Actinomycetes</taxon>
        <taxon>Micrococcales</taxon>
        <taxon>Ruaniaceae</taxon>
        <taxon>Occultella</taxon>
    </lineage>
</organism>
<gene>
    <name evidence="1" type="ORF">EXU48_08930</name>
</gene>
<evidence type="ECO:0000313" key="2">
    <source>
        <dbReference type="Proteomes" id="UP000504882"/>
    </source>
</evidence>
<dbReference type="Proteomes" id="UP000504882">
    <property type="component" value="Unassembled WGS sequence"/>
</dbReference>
<evidence type="ECO:0000313" key="1">
    <source>
        <dbReference type="EMBL" id="TDE94900.1"/>
    </source>
</evidence>
<protein>
    <recommendedName>
        <fullName evidence="3">Aminoglycoside phosphotransferase domain-containing protein</fullName>
    </recommendedName>
</protein>
<keyword evidence="2" id="KW-1185">Reference proteome</keyword>
<dbReference type="RefSeq" id="WP_133107310.1">
    <property type="nucleotide sequence ID" value="NZ_SMNA01000004.1"/>
</dbReference>
<comment type="caution">
    <text evidence="1">The sequence shown here is derived from an EMBL/GenBank/DDBJ whole genome shotgun (WGS) entry which is preliminary data.</text>
</comment>
<dbReference type="EMBL" id="SMNA01000004">
    <property type="protein sequence ID" value="TDE94900.1"/>
    <property type="molecule type" value="Genomic_DNA"/>
</dbReference>
<reference evidence="1 2" key="1">
    <citation type="submission" date="2019-03" db="EMBL/GenBank/DDBJ databases">
        <title>Genomic features of bacteria from cold environments.</title>
        <authorList>
            <person name="Shen L."/>
        </authorList>
    </citation>
    <scope>NUCLEOTIDE SEQUENCE [LARGE SCALE GENOMIC DNA]</scope>
    <source>
        <strain evidence="2">T3246-1</strain>
    </source>
</reference>
<name>A0ABY2E5W9_9MICO</name>
<accession>A0ABY2E5W9</accession>
<sequence length="223" mass="23778">MNTTAELAATLAGHDHRQAHAHLVRAGWSVCGVGDWAVTLRSPDGTLAARVSPFDPAYPVFVDLCRRLEGTAQLPRVEADLPLPGGGQLTIMEFLLPAPADVAERVRASWAAGDDPELAAVRRAAEDLDATARREVPWWDGIDLNPGNVMRALDGRIVLVDVFCLDGAALYAALLADPAGFAVRVPADRGRYLTEIAYIARNSIPAEITALRAAALEAHPPPP</sequence>
<proteinExistence type="predicted"/>